<gene>
    <name evidence="7" type="ORF">GRG538_LOCUS5321</name>
    <name evidence="9" type="ORF">HFQ381_LOCUS14106</name>
    <name evidence="8" type="ORF">LUA448_LOCUS17534</name>
    <name evidence="11" type="ORF">QYT958_LOCUS6959</name>
    <name evidence="6" type="ORF">TIS948_LOCUS21090</name>
    <name evidence="10" type="ORF">UJA718_LOCUS27673</name>
</gene>
<sequence>MGKHPDNVIEEEEEELEEAEFIVEKILDRKLMNNNEVYYFLKWKGFDDSENTWEPEVNLDCPELIAEFNKRANVQSKKPSNESTIENNVTNNNNSTKRSARDSTEQHQQRHDASGAAKKSKRENDFGYGRGLEIEKILGATDVYGELMFLIKWQSTDKPELVPARIANVKSPQHVIRFYEDRLTWATTDENTSIHEEKQ</sequence>
<keyword evidence="2" id="KW-0677">Repeat</keyword>
<evidence type="ECO:0000313" key="6">
    <source>
        <dbReference type="EMBL" id="CAF3329207.1"/>
    </source>
</evidence>
<dbReference type="Proteomes" id="UP000663848">
    <property type="component" value="Unassembled WGS sequence"/>
</dbReference>
<feature type="compositionally biased region" description="Basic and acidic residues" evidence="4">
    <location>
        <begin position="99"/>
        <end position="113"/>
    </location>
</feature>
<evidence type="ECO:0000256" key="4">
    <source>
        <dbReference type="SAM" id="MobiDB-lite"/>
    </source>
</evidence>
<feature type="domain" description="Chromo" evidence="5">
    <location>
        <begin position="132"/>
        <end position="190"/>
    </location>
</feature>
<proteinExistence type="predicted"/>
<dbReference type="SUPFAM" id="SSF54160">
    <property type="entry name" value="Chromo domain-like"/>
    <property type="match status" value="2"/>
</dbReference>
<feature type="region of interest" description="Disordered" evidence="4">
    <location>
        <begin position="73"/>
        <end position="124"/>
    </location>
</feature>
<dbReference type="Pfam" id="PF00385">
    <property type="entry name" value="Chromo"/>
    <property type="match status" value="1"/>
</dbReference>
<evidence type="ECO:0000313" key="11">
    <source>
        <dbReference type="EMBL" id="CAF4532052.1"/>
    </source>
</evidence>
<dbReference type="InterPro" id="IPR051219">
    <property type="entry name" value="Heterochromatin_chromo-domain"/>
</dbReference>
<dbReference type="PANTHER" id="PTHR22812">
    <property type="entry name" value="CHROMOBOX PROTEIN"/>
    <property type="match status" value="1"/>
</dbReference>
<dbReference type="SMART" id="SM00300">
    <property type="entry name" value="ChSh"/>
    <property type="match status" value="1"/>
</dbReference>
<feature type="domain" description="Chromo" evidence="5">
    <location>
        <begin position="21"/>
        <end position="80"/>
    </location>
</feature>
<dbReference type="InterPro" id="IPR017984">
    <property type="entry name" value="Chromo_dom_subgr"/>
</dbReference>
<dbReference type="PROSITE" id="PS00598">
    <property type="entry name" value="CHROMO_1"/>
    <property type="match status" value="1"/>
</dbReference>
<dbReference type="InterPro" id="IPR023780">
    <property type="entry name" value="Chromo_domain"/>
</dbReference>
<dbReference type="PRINTS" id="PR00504">
    <property type="entry name" value="CHROMODOMAIN"/>
</dbReference>
<evidence type="ECO:0000256" key="3">
    <source>
        <dbReference type="ARBA" id="ARBA00023242"/>
    </source>
</evidence>
<organism evidence="11 12">
    <name type="scientific">Rotaria socialis</name>
    <dbReference type="NCBI Taxonomy" id="392032"/>
    <lineage>
        <taxon>Eukaryota</taxon>
        <taxon>Metazoa</taxon>
        <taxon>Spiralia</taxon>
        <taxon>Gnathifera</taxon>
        <taxon>Rotifera</taxon>
        <taxon>Eurotatoria</taxon>
        <taxon>Bdelloidea</taxon>
        <taxon>Philodinida</taxon>
        <taxon>Philodinidae</taxon>
        <taxon>Rotaria</taxon>
    </lineage>
</organism>
<dbReference type="EMBL" id="CAJOBR010000642">
    <property type="protein sequence ID" value="CAF4532052.1"/>
    <property type="molecule type" value="Genomic_DNA"/>
</dbReference>
<dbReference type="GO" id="GO:0005634">
    <property type="term" value="C:nucleus"/>
    <property type="evidence" value="ECO:0007669"/>
    <property type="project" value="UniProtKB-SubCell"/>
</dbReference>
<dbReference type="FunFam" id="2.40.50.40:FF:000031">
    <property type="entry name" value="Heterochromatin protein 1"/>
    <property type="match status" value="1"/>
</dbReference>
<keyword evidence="13" id="KW-1185">Reference proteome</keyword>
<keyword evidence="3" id="KW-0539">Nucleus</keyword>
<dbReference type="Proteomes" id="UP000663825">
    <property type="component" value="Unassembled WGS sequence"/>
</dbReference>
<dbReference type="Proteomes" id="UP000663833">
    <property type="component" value="Unassembled WGS sequence"/>
</dbReference>
<evidence type="ECO:0000256" key="2">
    <source>
        <dbReference type="ARBA" id="ARBA00022737"/>
    </source>
</evidence>
<dbReference type="InterPro" id="IPR023779">
    <property type="entry name" value="Chromodomain_CS"/>
</dbReference>
<dbReference type="Proteomes" id="UP000663851">
    <property type="component" value="Unassembled WGS sequence"/>
</dbReference>
<dbReference type="EMBL" id="CAJOBO010000911">
    <property type="protein sequence ID" value="CAF4309971.1"/>
    <property type="molecule type" value="Genomic_DNA"/>
</dbReference>
<evidence type="ECO:0000256" key="1">
    <source>
        <dbReference type="ARBA" id="ARBA00004123"/>
    </source>
</evidence>
<reference evidence="11" key="1">
    <citation type="submission" date="2021-02" db="EMBL/GenBank/DDBJ databases">
        <authorList>
            <person name="Nowell W R."/>
        </authorList>
    </citation>
    <scope>NUCLEOTIDE SEQUENCE</scope>
</reference>
<dbReference type="Proteomes" id="UP000663872">
    <property type="component" value="Unassembled WGS sequence"/>
</dbReference>
<evidence type="ECO:0000259" key="5">
    <source>
        <dbReference type="PROSITE" id="PS50013"/>
    </source>
</evidence>
<evidence type="ECO:0000313" key="8">
    <source>
        <dbReference type="EMBL" id="CAF3400460.1"/>
    </source>
</evidence>
<dbReference type="Pfam" id="PF01393">
    <property type="entry name" value="Chromo_shadow"/>
    <property type="match status" value="1"/>
</dbReference>
<dbReference type="EMBL" id="CAJNXB010003641">
    <property type="protein sequence ID" value="CAF3329207.1"/>
    <property type="molecule type" value="Genomic_DNA"/>
</dbReference>
<evidence type="ECO:0000313" key="7">
    <source>
        <dbReference type="EMBL" id="CAF3348757.1"/>
    </source>
</evidence>
<dbReference type="OrthoDB" id="433924at2759"/>
<dbReference type="Gene3D" id="2.40.50.40">
    <property type="match status" value="2"/>
</dbReference>
<dbReference type="AlphaFoldDB" id="A0A820XEY4"/>
<dbReference type="EMBL" id="CAJNYD010002196">
    <property type="protein sequence ID" value="CAF3400460.1"/>
    <property type="molecule type" value="Genomic_DNA"/>
</dbReference>
<dbReference type="CDD" id="cd00034">
    <property type="entry name" value="CSD"/>
    <property type="match status" value="1"/>
</dbReference>
<evidence type="ECO:0000313" key="12">
    <source>
        <dbReference type="Proteomes" id="UP000663848"/>
    </source>
</evidence>
<dbReference type="SMART" id="SM00298">
    <property type="entry name" value="CHROMO"/>
    <property type="match status" value="2"/>
</dbReference>
<accession>A0A820XEY4</accession>
<dbReference type="InterPro" id="IPR016197">
    <property type="entry name" value="Chromo-like_dom_sf"/>
</dbReference>
<dbReference type="Proteomes" id="UP000663873">
    <property type="component" value="Unassembled WGS sequence"/>
</dbReference>
<feature type="compositionally biased region" description="Low complexity" evidence="4">
    <location>
        <begin position="81"/>
        <end position="96"/>
    </location>
</feature>
<evidence type="ECO:0000313" key="9">
    <source>
        <dbReference type="EMBL" id="CAF4309971.1"/>
    </source>
</evidence>
<dbReference type="InterPro" id="IPR008251">
    <property type="entry name" value="Chromo_shadow_dom"/>
</dbReference>
<evidence type="ECO:0000313" key="13">
    <source>
        <dbReference type="Proteomes" id="UP000663873"/>
    </source>
</evidence>
<comment type="subcellular location">
    <subcellularLocation>
        <location evidence="1">Nucleus</location>
    </subcellularLocation>
</comment>
<name>A0A820XEY4_9BILA</name>
<dbReference type="EMBL" id="CAJOBP010007798">
    <property type="protein sequence ID" value="CAF4522079.1"/>
    <property type="molecule type" value="Genomic_DNA"/>
</dbReference>
<dbReference type="InterPro" id="IPR000953">
    <property type="entry name" value="Chromo/chromo_shadow_dom"/>
</dbReference>
<dbReference type="EMBL" id="CAJNYT010000430">
    <property type="protein sequence ID" value="CAF3348757.1"/>
    <property type="molecule type" value="Genomic_DNA"/>
</dbReference>
<protein>
    <recommendedName>
        <fullName evidence="5">Chromo domain-containing protein</fullName>
    </recommendedName>
</protein>
<comment type="caution">
    <text evidence="11">The sequence shown here is derived from an EMBL/GenBank/DDBJ whole genome shotgun (WGS) entry which is preliminary data.</text>
</comment>
<dbReference type="PROSITE" id="PS50013">
    <property type="entry name" value="CHROMO_2"/>
    <property type="match status" value="2"/>
</dbReference>
<dbReference type="GO" id="GO:0000792">
    <property type="term" value="C:heterochromatin"/>
    <property type="evidence" value="ECO:0007669"/>
    <property type="project" value="UniProtKB-ARBA"/>
</dbReference>
<evidence type="ECO:0000313" key="10">
    <source>
        <dbReference type="EMBL" id="CAF4522079.1"/>
    </source>
</evidence>